<keyword evidence="3" id="KW-0520">NAD</keyword>
<dbReference type="RefSeq" id="WP_094437664.1">
    <property type="nucleotide sequence ID" value="NZ_NKDB02000004.1"/>
</dbReference>
<evidence type="ECO:0000259" key="4">
    <source>
        <dbReference type="SMART" id="SM00822"/>
    </source>
</evidence>
<dbReference type="SUPFAM" id="SSF51735">
    <property type="entry name" value="NAD(P)-binding Rossmann-fold domains"/>
    <property type="match status" value="1"/>
</dbReference>
<dbReference type="Gene3D" id="3.40.50.720">
    <property type="entry name" value="NAD(P)-binding Rossmann-like Domain"/>
    <property type="match status" value="1"/>
</dbReference>
<dbReference type="Pfam" id="PF13561">
    <property type="entry name" value="adh_short_C2"/>
    <property type="match status" value="1"/>
</dbReference>
<dbReference type="InterPro" id="IPR020904">
    <property type="entry name" value="Sc_DH/Rdtase_CS"/>
</dbReference>
<name>A0A3R7IRX7_9BURK</name>
<dbReference type="EMBL" id="NKDB02000004">
    <property type="protein sequence ID" value="RKJ95155.1"/>
    <property type="molecule type" value="Genomic_DNA"/>
</dbReference>
<comment type="similarity">
    <text evidence="1">Belongs to the short-chain dehydrogenases/reductases (SDR) family.</text>
</comment>
<dbReference type="PANTHER" id="PTHR24321:SF8">
    <property type="entry name" value="ESTRADIOL 17-BETA-DEHYDROGENASE 8-RELATED"/>
    <property type="match status" value="1"/>
</dbReference>
<comment type="caution">
    <text evidence="5">The sequence shown here is derived from an EMBL/GenBank/DDBJ whole genome shotgun (WGS) entry which is preliminary data.</text>
</comment>
<dbReference type="PRINTS" id="PR00081">
    <property type="entry name" value="GDHRDH"/>
</dbReference>
<evidence type="ECO:0000256" key="2">
    <source>
        <dbReference type="ARBA" id="ARBA00023002"/>
    </source>
</evidence>
<dbReference type="SMART" id="SM00822">
    <property type="entry name" value="PKS_KR"/>
    <property type="match status" value="1"/>
</dbReference>
<dbReference type="PROSITE" id="PS00061">
    <property type="entry name" value="ADH_SHORT"/>
    <property type="match status" value="1"/>
</dbReference>
<dbReference type="FunFam" id="3.40.50.720:FF:000084">
    <property type="entry name" value="Short-chain dehydrogenase reductase"/>
    <property type="match status" value="1"/>
</dbReference>
<evidence type="ECO:0000313" key="5">
    <source>
        <dbReference type="EMBL" id="RKJ95155.1"/>
    </source>
</evidence>
<dbReference type="GO" id="GO:0016491">
    <property type="term" value="F:oxidoreductase activity"/>
    <property type="evidence" value="ECO:0007669"/>
    <property type="project" value="UniProtKB-KW"/>
</dbReference>
<proteinExistence type="inferred from homology"/>
<accession>A0A3R7IRX7</accession>
<dbReference type="Proteomes" id="UP000216225">
    <property type="component" value="Unassembled WGS sequence"/>
</dbReference>
<evidence type="ECO:0000256" key="1">
    <source>
        <dbReference type="ARBA" id="ARBA00006484"/>
    </source>
</evidence>
<dbReference type="CDD" id="cd05233">
    <property type="entry name" value="SDR_c"/>
    <property type="match status" value="1"/>
</dbReference>
<sequence length="257" mass="26384">MSNVEKTKVAVVTGGASGIGRCVAEKLLAEGWQVWALDLSQERLARMAQELGAGGRLRTLPCDVADTANVQQAFASLRGETPGIDALVCSAGVVRAGPLAAHAPEDLDFMMAVNIKGTWLCVREALPALRHGASVEDPARVVFLGSVTGMMPKAGSGFYGATKSAVHALASVFAVELASSGITVNAVAPGSVDTPMREQVLAASNVSGYKTYGTSPMGRIARTDDVAGAVLYLLSDAARFVNGAILPVDGGSRAALT</sequence>
<reference evidence="5 6" key="1">
    <citation type="submission" date="2018-09" db="EMBL/GenBank/DDBJ databases">
        <title>Genome comparison of Alicycliphilus sp. BQ1, a polyurethanolytic bacterium, with its closest phylogenetic relatives Alicycliphilus denitrificans BC and K601, unable to attack polyurethane.</title>
        <authorList>
            <person name="Loza-Tavera H."/>
            <person name="Lozano L."/>
            <person name="Cevallos M."/>
            <person name="Maya-Lucas O."/>
            <person name="Garcia-Mena J."/>
            <person name="Hernandez J."/>
        </authorList>
    </citation>
    <scope>NUCLEOTIDE SEQUENCE [LARGE SCALE GENOMIC DNA]</scope>
    <source>
        <strain evidence="5 6">BQ1</strain>
    </source>
</reference>
<dbReference type="InterPro" id="IPR057326">
    <property type="entry name" value="KR_dom"/>
</dbReference>
<gene>
    <name evidence="5" type="ORF">CE154_018800</name>
</gene>
<evidence type="ECO:0000256" key="3">
    <source>
        <dbReference type="ARBA" id="ARBA00023027"/>
    </source>
</evidence>
<evidence type="ECO:0000313" key="6">
    <source>
        <dbReference type="Proteomes" id="UP000216225"/>
    </source>
</evidence>
<organism evidence="5 6">
    <name type="scientific">Alicycliphilus denitrificans</name>
    <dbReference type="NCBI Taxonomy" id="179636"/>
    <lineage>
        <taxon>Bacteria</taxon>
        <taxon>Pseudomonadati</taxon>
        <taxon>Pseudomonadota</taxon>
        <taxon>Betaproteobacteria</taxon>
        <taxon>Burkholderiales</taxon>
        <taxon>Comamonadaceae</taxon>
        <taxon>Alicycliphilus</taxon>
    </lineage>
</organism>
<dbReference type="InterPro" id="IPR002347">
    <property type="entry name" value="SDR_fam"/>
</dbReference>
<dbReference type="PANTHER" id="PTHR24321">
    <property type="entry name" value="DEHYDROGENASES, SHORT CHAIN"/>
    <property type="match status" value="1"/>
</dbReference>
<dbReference type="AlphaFoldDB" id="A0A3R7IRX7"/>
<keyword evidence="2" id="KW-0560">Oxidoreductase</keyword>
<protein>
    <submittedName>
        <fullName evidence="5">SDR family oxidoreductase</fullName>
    </submittedName>
</protein>
<dbReference type="InterPro" id="IPR036291">
    <property type="entry name" value="NAD(P)-bd_dom_sf"/>
</dbReference>
<feature type="domain" description="Ketoreductase" evidence="4">
    <location>
        <begin position="8"/>
        <end position="190"/>
    </location>
</feature>